<dbReference type="GO" id="GO:0009055">
    <property type="term" value="F:electron transfer activity"/>
    <property type="evidence" value="ECO:0007669"/>
    <property type="project" value="InterPro"/>
</dbReference>
<dbReference type="RefSeq" id="WP_303549687.1">
    <property type="nucleotide sequence ID" value="NZ_JAUOPG010000004.1"/>
</dbReference>
<feature type="domain" description="Electron transfer flavoprotein alpha subunit C-terminal" evidence="1">
    <location>
        <begin position="319"/>
        <end position="394"/>
    </location>
</feature>
<reference evidence="2" key="1">
    <citation type="submission" date="2023-07" db="EMBL/GenBank/DDBJ databases">
        <title>Genome content predicts the carbon catabolic preferences of heterotrophic bacteria.</title>
        <authorList>
            <person name="Gralka M."/>
        </authorList>
    </citation>
    <scope>NUCLEOTIDE SEQUENCE</scope>
    <source>
        <strain evidence="2">I2M16</strain>
    </source>
</reference>
<name>A0AAW7XI79_9GAMM</name>
<dbReference type="AlphaFoldDB" id="A0AAW7XI79"/>
<evidence type="ECO:0000313" key="2">
    <source>
        <dbReference type="EMBL" id="MDO6453436.1"/>
    </source>
</evidence>
<dbReference type="Proteomes" id="UP001169862">
    <property type="component" value="Unassembled WGS sequence"/>
</dbReference>
<dbReference type="PANTHER" id="PTHR43153:SF1">
    <property type="entry name" value="ELECTRON TRANSFER FLAVOPROTEIN SUBUNIT ALPHA, MITOCHONDRIAL"/>
    <property type="match status" value="1"/>
</dbReference>
<gene>
    <name evidence="2" type="ORF">Q4490_07645</name>
</gene>
<sequence>MNETDTHNPHGLYRRDPRQEWIQRNRLHPLHGQVIHPKLTEQHGPSGLIRKNPHQVGFIGPHGIKRIDRMAGNSSQPLSLRRAPVTTDIPLPLINIVDPAFYIAVVPDFSGGYLSAHDKDILGQAQALVDEISQARNQVGAVVAIAFGDINATDLDTAGVDRLIHMCDTQVEPTASVYRQLFNGDYNPEACLSVLCAVDSQLNPLHWLLPDSTHGGFDTGCRLAAALGERPATQVYQANAKQVIGRINGSTQDYQRETPRLLMLSAECHLPVDETRHEVIELPIQPLLDPLIQDSGYSLKPQHITSLGLINVDPNAIPLAEAPFIFSGGNGIRQWELFHQAAKALGATEGASRVAVDDGFMPRHRQVGATGTWVTADVYLAVGISGAIQHMQGIGQCRKVIAVNTDPNCDMVKRADLSFIIDSQVFLEALLNALKPINNEANKHAA</sequence>
<dbReference type="SUPFAM" id="SSF52467">
    <property type="entry name" value="DHS-like NAD/FAD-binding domain"/>
    <property type="match status" value="1"/>
</dbReference>
<dbReference type="Gene3D" id="3.40.50.1220">
    <property type="entry name" value="TPP-binding domain"/>
    <property type="match status" value="1"/>
</dbReference>
<protein>
    <submittedName>
        <fullName evidence="2">Electron transfer flavoprotein subunit alpha/FixB family protein</fullName>
    </submittedName>
</protein>
<accession>A0AAW7XI79</accession>
<evidence type="ECO:0000259" key="1">
    <source>
        <dbReference type="Pfam" id="PF00766"/>
    </source>
</evidence>
<dbReference type="InterPro" id="IPR029035">
    <property type="entry name" value="DHS-like_NAD/FAD-binding_dom"/>
</dbReference>
<dbReference type="Gene3D" id="3.40.50.620">
    <property type="entry name" value="HUPs"/>
    <property type="match status" value="1"/>
</dbReference>
<dbReference type="Pfam" id="PF00766">
    <property type="entry name" value="ETF_alpha"/>
    <property type="match status" value="1"/>
</dbReference>
<comment type="caution">
    <text evidence="2">The sequence shown here is derived from an EMBL/GenBank/DDBJ whole genome shotgun (WGS) entry which is preliminary data.</text>
</comment>
<dbReference type="InterPro" id="IPR001308">
    <property type="entry name" value="ETF_a/FixB"/>
</dbReference>
<dbReference type="EMBL" id="JAUOPG010000004">
    <property type="protein sequence ID" value="MDO6453436.1"/>
    <property type="molecule type" value="Genomic_DNA"/>
</dbReference>
<evidence type="ECO:0000313" key="3">
    <source>
        <dbReference type="Proteomes" id="UP001169862"/>
    </source>
</evidence>
<dbReference type="InterPro" id="IPR014729">
    <property type="entry name" value="Rossmann-like_a/b/a_fold"/>
</dbReference>
<proteinExistence type="predicted"/>
<organism evidence="2 3">
    <name type="scientific">Neptunomonas phycophila</name>
    <dbReference type="NCBI Taxonomy" id="1572645"/>
    <lineage>
        <taxon>Bacteria</taxon>
        <taxon>Pseudomonadati</taxon>
        <taxon>Pseudomonadota</taxon>
        <taxon>Gammaproteobacteria</taxon>
        <taxon>Oceanospirillales</taxon>
        <taxon>Oceanospirillaceae</taxon>
        <taxon>Neptunomonas</taxon>
    </lineage>
</organism>
<dbReference type="GO" id="GO:0033539">
    <property type="term" value="P:fatty acid beta-oxidation using acyl-CoA dehydrogenase"/>
    <property type="evidence" value="ECO:0007669"/>
    <property type="project" value="TreeGrafter"/>
</dbReference>
<dbReference type="SUPFAM" id="SSF52402">
    <property type="entry name" value="Adenine nucleotide alpha hydrolases-like"/>
    <property type="match status" value="1"/>
</dbReference>
<dbReference type="PANTHER" id="PTHR43153">
    <property type="entry name" value="ELECTRON TRANSFER FLAVOPROTEIN ALPHA"/>
    <property type="match status" value="1"/>
</dbReference>
<dbReference type="GO" id="GO:0050660">
    <property type="term" value="F:flavin adenine dinucleotide binding"/>
    <property type="evidence" value="ECO:0007669"/>
    <property type="project" value="InterPro"/>
</dbReference>
<dbReference type="InterPro" id="IPR014731">
    <property type="entry name" value="ETF_asu_C"/>
</dbReference>